<accession>A0ABX8JV66</accession>
<proteinExistence type="predicted"/>
<dbReference type="InterPro" id="IPR053526">
    <property type="entry name" value="5-oxoprolinase_subunit"/>
</dbReference>
<dbReference type="EMBL" id="CP076838">
    <property type="protein sequence ID" value="QWW78496.1"/>
    <property type="molecule type" value="Genomic_DNA"/>
</dbReference>
<evidence type="ECO:0000256" key="2">
    <source>
        <dbReference type="ARBA" id="ARBA00022801"/>
    </source>
</evidence>
<evidence type="ECO:0000259" key="4">
    <source>
        <dbReference type="SMART" id="SM00797"/>
    </source>
</evidence>
<keyword evidence="3" id="KW-0067">ATP-binding</keyword>
<dbReference type="NCBIfam" id="TIGR00724">
    <property type="entry name" value="urea_amlyse_rel"/>
    <property type="match status" value="1"/>
</dbReference>
<feature type="domain" description="Carboxyltransferase" evidence="4">
    <location>
        <begin position="23"/>
        <end position="298"/>
    </location>
</feature>
<keyword evidence="6" id="KW-1185">Reference proteome</keyword>
<dbReference type="Pfam" id="PF02626">
    <property type="entry name" value="CT_A_B"/>
    <property type="match status" value="1"/>
</dbReference>
<dbReference type="Gene3D" id="2.40.100.10">
    <property type="entry name" value="Cyclophilin-like"/>
    <property type="match status" value="1"/>
</dbReference>
<keyword evidence="2" id="KW-0378">Hydrolase</keyword>
<evidence type="ECO:0000256" key="1">
    <source>
        <dbReference type="ARBA" id="ARBA00022741"/>
    </source>
</evidence>
<dbReference type="InterPro" id="IPR029000">
    <property type="entry name" value="Cyclophilin-like_dom_sf"/>
</dbReference>
<reference evidence="5 6" key="1">
    <citation type="submission" date="2021-06" db="EMBL/GenBank/DDBJ databases">
        <title>Leclercia pneumoniae sp. nov.</title>
        <authorList>
            <person name="Hoenemann M."/>
            <person name="Viehweger A."/>
            <person name="Dietze N."/>
        </authorList>
    </citation>
    <scope>NUCLEOTIDE SEQUENCE [LARGE SCALE GENOMIC DNA]</scope>
    <source>
        <strain evidence="6">49125</strain>
    </source>
</reference>
<gene>
    <name evidence="5" type="ORF">KQ929_14675</name>
</gene>
<dbReference type="SMART" id="SM00797">
    <property type="entry name" value="AHS2"/>
    <property type="match status" value="1"/>
</dbReference>
<dbReference type="SUPFAM" id="SSF50891">
    <property type="entry name" value="Cyclophilin-like"/>
    <property type="match status" value="1"/>
</dbReference>
<organism evidence="5 6">
    <name type="scientific">Leclercia pneumoniae</name>
    <dbReference type="NCBI Taxonomy" id="2815358"/>
    <lineage>
        <taxon>Bacteria</taxon>
        <taxon>Pseudomonadati</taxon>
        <taxon>Pseudomonadota</taxon>
        <taxon>Gammaproteobacteria</taxon>
        <taxon>Enterobacterales</taxon>
        <taxon>Enterobacteriaceae</taxon>
        <taxon>Leclercia</taxon>
    </lineage>
</organism>
<dbReference type="Proteomes" id="UP000683497">
    <property type="component" value="Chromosome"/>
</dbReference>
<dbReference type="RefSeq" id="WP_040076538.1">
    <property type="nucleotide sequence ID" value="NZ_CP071383.1"/>
</dbReference>
<dbReference type="PANTHER" id="PTHR43309:SF3">
    <property type="entry name" value="5-OXOPROLINASE SUBUNIT C"/>
    <property type="match status" value="1"/>
</dbReference>
<name>A0ABX8JV66_9ENTR</name>
<keyword evidence="1" id="KW-0547">Nucleotide-binding</keyword>
<evidence type="ECO:0000256" key="3">
    <source>
        <dbReference type="ARBA" id="ARBA00022840"/>
    </source>
</evidence>
<dbReference type="NCBIfam" id="NF045499">
    <property type="entry name" value="PxpC_5OPro"/>
    <property type="match status" value="1"/>
</dbReference>
<evidence type="ECO:0000313" key="6">
    <source>
        <dbReference type="Proteomes" id="UP000683497"/>
    </source>
</evidence>
<evidence type="ECO:0000313" key="5">
    <source>
        <dbReference type="EMBL" id="QWW78496.1"/>
    </source>
</evidence>
<dbReference type="InterPro" id="IPR003778">
    <property type="entry name" value="CT_A_B"/>
</dbReference>
<dbReference type="InterPro" id="IPR052708">
    <property type="entry name" value="PxpC"/>
</dbReference>
<sequence>MLKVIRAGLYTSVQDGGRIGLRQSGISYCGALDKPALQIANLLVGNAPDAAALEITLGQCCFEFEQDGWFALTGAGCDAKLDDAAVWTGWRLPVKAGQRLTLKRPVHGMRSYLAIAGGIDVPQVMDSYSTDLKIGMGGFEGRLLKDGDCLPICPGGHPFMEAQGVKQLLWNNRVRALPGPEYHEFDQASQDALWRLPWQLSPQSNRMGYRLQGQKLQRTTDREMVSHGLLPGVIQVPHNGQPIILMNDAQTTGGYPRIACIIEADMYHLAQIPLGQPIHFVPCTLEEALEARRVQKQYLEQLAWRLHERD</sequence>
<protein>
    <submittedName>
        <fullName evidence="5">5-oxoprolinase/urea amidolyase family protein</fullName>
    </submittedName>
</protein>
<dbReference type="PANTHER" id="PTHR43309">
    <property type="entry name" value="5-OXOPROLINASE SUBUNIT C"/>
    <property type="match status" value="1"/>
</dbReference>